<keyword evidence="1" id="KW-0472">Membrane</keyword>
<organism evidence="2 3">
    <name type="scientific">Sulfuracidifex tepidarius</name>
    <dbReference type="NCBI Taxonomy" id="1294262"/>
    <lineage>
        <taxon>Archaea</taxon>
        <taxon>Thermoproteota</taxon>
        <taxon>Thermoprotei</taxon>
        <taxon>Sulfolobales</taxon>
        <taxon>Sulfolobaceae</taxon>
        <taxon>Sulfuracidifex</taxon>
    </lineage>
</organism>
<name>A0A510E0I2_9CREN</name>
<keyword evidence="1" id="KW-0812">Transmembrane</keyword>
<dbReference type="RefSeq" id="WP_149564666.1">
    <property type="nucleotide sequence ID" value="NZ_AP018930.1"/>
</dbReference>
<evidence type="ECO:0000313" key="3">
    <source>
        <dbReference type="Proteomes" id="UP000325030"/>
    </source>
</evidence>
<dbReference type="AlphaFoldDB" id="A0A510E0I2"/>
<feature type="transmembrane region" description="Helical" evidence="1">
    <location>
        <begin position="14"/>
        <end position="36"/>
    </location>
</feature>
<keyword evidence="1" id="KW-1133">Transmembrane helix</keyword>
<protein>
    <submittedName>
        <fullName evidence="2">Uncharacterized protein</fullName>
    </submittedName>
</protein>
<proteinExistence type="predicted"/>
<evidence type="ECO:0000256" key="1">
    <source>
        <dbReference type="SAM" id="Phobius"/>
    </source>
</evidence>
<reference evidence="3" key="1">
    <citation type="submission" date="2018-09" db="EMBL/GenBank/DDBJ databases">
        <title>Complete Genome Sequencing of Sulfolobus sp. JCM 16834.</title>
        <authorList>
            <person name="Kato S."/>
            <person name="Itoh T."/>
            <person name="Ohkuma M."/>
        </authorList>
    </citation>
    <scope>NUCLEOTIDE SEQUENCE [LARGE SCALE GENOMIC DNA]</scope>
    <source>
        <strain evidence="3">IC-007</strain>
    </source>
</reference>
<dbReference type="EMBL" id="AP018930">
    <property type="protein sequence ID" value="BBG25994.1"/>
    <property type="molecule type" value="Genomic_DNA"/>
</dbReference>
<dbReference type="Proteomes" id="UP000325030">
    <property type="component" value="Chromosome"/>
</dbReference>
<accession>A0A510E0I2</accession>
<sequence length="567" mass="62945">MKTSERMSSKWKRLTRYVILAMTVASSFLAVIYFLFTPILVGFYHTDNGEVEYFLNRVGDPSFLVKTYVSGNQEPTIISVFVNLPNKVVQLETQRTDELSIPFSEVSPYITPWKGKDVNTSLLVIASYVKSGHVYYSAEEVEYNPQWVLRDYPMEVVSTINVIPREVNVNYAYLHSLEEELDEKVDATPHVYCPGCGGGSGKLDKYVINVTSFNGSAPCYSYGYAPIYEYKPEYKGIVIHNVEVPMDWLSLSNNVVNHDDYETIDLSSILQGDVEWEAVSNSSSYGGPNIGTSYSANVNWDGYITRYSSSLDKLFCPTMYSYYNATVAVVQYCIFTVSAPASRTHQAGFPIIEDEGNVTVTEVLYANPSQQDVGSAVEETTSYTCVEYHAPNGTETSLISGNGTPTMLYQIEGIYRVPIPGIRNGPAFSPYAEVKWSDSNINYYSCYNGNDIAVSGNSWEAHLTEVYVHVSNPDEVPTDILGIAVSVALSLSTEGLGGLAVNLIATAVLDYLSIHLPASVQTYSETDVMTMRVNGSGTVYLSYENYSAYLPEPNFGFLMNYTNFYGE</sequence>
<dbReference type="GeneID" id="41716963"/>
<gene>
    <name evidence="2" type="ORF">IC007_0499</name>
</gene>
<evidence type="ECO:0000313" key="2">
    <source>
        <dbReference type="EMBL" id="BBG25994.1"/>
    </source>
</evidence>